<dbReference type="EMBL" id="LKLP01000038">
    <property type="protein sequence ID" value="KSU12434.1"/>
    <property type="molecule type" value="Genomic_DNA"/>
</dbReference>
<reference evidence="2" key="1">
    <citation type="submission" date="2015-10" db="EMBL/GenBank/DDBJ databases">
        <title>Draft Genome Sequences of 11 Lactococcus lactis subspecies cremoris strains.</title>
        <authorList>
            <person name="Wels M."/>
            <person name="Backus L."/>
            <person name="Boekhorst J."/>
            <person name="Dijkstra A."/>
            <person name="Beerthuizen M."/>
            <person name="Kelly W."/>
            <person name="Siezen R."/>
            <person name="Bachmann H."/>
            <person name="Van Hijum S."/>
        </authorList>
    </citation>
    <scope>NUCLEOTIDE SEQUENCE [LARGE SCALE GENOMIC DNA]</scope>
    <source>
        <strain evidence="2">LMG8520</strain>
    </source>
</reference>
<dbReference type="RefSeq" id="WP_058209333.1">
    <property type="nucleotide sequence ID" value="NZ_LKLP01000038.1"/>
</dbReference>
<gene>
    <name evidence="1" type="ORF">LMG8520_0672</name>
</gene>
<dbReference type="AlphaFoldDB" id="A0A0V8DG33"/>
<sequence length="196" mass="22884">MTTFEEKLKTLPIKIIELPIGYTKYYSAANVKSLIAKADTEIEYLKSQLEPKDLPVVPKEFDEWYQEIVDSWCGRSAKSFALYKINQVGFGHCLETVHDEQAHVEAHEWVRENQIRATLAIINGYTVEKTKLFFLKDELTGQFLAKDNRLKDEEGYFYWTGADPLTHSIGRAWKLIFTQQEIDRMKNILEQIEMVE</sequence>
<proteinExistence type="predicted"/>
<evidence type="ECO:0000313" key="2">
    <source>
        <dbReference type="Proteomes" id="UP000054230"/>
    </source>
</evidence>
<name>A0A0V8DG33_LACLL</name>
<comment type="caution">
    <text evidence="1">The sequence shown here is derived from an EMBL/GenBank/DDBJ whole genome shotgun (WGS) entry which is preliminary data.</text>
</comment>
<dbReference type="PATRIC" id="fig|1360.106.peg.2499"/>
<organism evidence="1 2">
    <name type="scientific">Lactococcus lactis subsp. lactis</name>
    <name type="common">Streptococcus lactis</name>
    <dbReference type="NCBI Taxonomy" id="1360"/>
    <lineage>
        <taxon>Bacteria</taxon>
        <taxon>Bacillati</taxon>
        <taxon>Bacillota</taxon>
        <taxon>Bacilli</taxon>
        <taxon>Lactobacillales</taxon>
        <taxon>Streptococcaceae</taxon>
        <taxon>Lactococcus</taxon>
    </lineage>
</organism>
<dbReference type="Proteomes" id="UP000054230">
    <property type="component" value="Unassembled WGS sequence"/>
</dbReference>
<dbReference type="Pfam" id="PF07852">
    <property type="entry name" value="DUF1642"/>
    <property type="match status" value="1"/>
</dbReference>
<protein>
    <recommendedName>
        <fullName evidence="3">DUF1642 domain-containing protein</fullName>
    </recommendedName>
</protein>
<evidence type="ECO:0008006" key="3">
    <source>
        <dbReference type="Google" id="ProtNLM"/>
    </source>
</evidence>
<accession>A0A0V8DG33</accession>
<evidence type="ECO:0000313" key="1">
    <source>
        <dbReference type="EMBL" id="KSU12434.1"/>
    </source>
</evidence>
<dbReference type="InterPro" id="IPR012865">
    <property type="entry name" value="DUF1642"/>
</dbReference>